<dbReference type="AlphaFoldDB" id="B8EPH0"/>
<organism evidence="2 3">
    <name type="scientific">Methylocella silvestris (strain DSM 15510 / CIP 108128 / LMG 27833 / NCIMB 13906 / BL2)</name>
    <dbReference type="NCBI Taxonomy" id="395965"/>
    <lineage>
        <taxon>Bacteria</taxon>
        <taxon>Pseudomonadati</taxon>
        <taxon>Pseudomonadota</taxon>
        <taxon>Alphaproteobacteria</taxon>
        <taxon>Hyphomicrobiales</taxon>
        <taxon>Beijerinckiaceae</taxon>
        <taxon>Methylocella</taxon>
    </lineage>
</organism>
<gene>
    <name evidence="2" type="ordered locus">Msil_1206</name>
</gene>
<dbReference type="STRING" id="395965.Msil_1206"/>
<feature type="transmembrane region" description="Helical" evidence="1">
    <location>
        <begin position="100"/>
        <end position="120"/>
    </location>
</feature>
<dbReference type="KEGG" id="msl:Msil_1206"/>
<keyword evidence="1" id="KW-0812">Transmembrane</keyword>
<evidence type="ECO:0000313" key="2">
    <source>
        <dbReference type="EMBL" id="ACK50175.1"/>
    </source>
</evidence>
<reference evidence="2 3" key="1">
    <citation type="journal article" date="2010" name="J. Bacteriol.">
        <title>Complete genome sequence of the aerobic facultative methanotroph Methylocella silvestris BL2.</title>
        <authorList>
            <person name="Chen Y."/>
            <person name="Crombie A."/>
            <person name="Rahman M.T."/>
            <person name="Dedysh S.N."/>
            <person name="Liesack W."/>
            <person name="Stott M.B."/>
            <person name="Alam M."/>
            <person name="Theisen A.R."/>
            <person name="Murrell J.C."/>
            <person name="Dunfield P.F."/>
        </authorList>
    </citation>
    <scope>NUCLEOTIDE SEQUENCE [LARGE SCALE GENOMIC DNA]</scope>
    <source>
        <strain evidence="3">DSM 15510 / CIP 108128 / LMG 27833 / NCIMB 13906 / BL2</strain>
    </source>
</reference>
<dbReference type="Proteomes" id="UP000002257">
    <property type="component" value="Chromosome"/>
</dbReference>
<protein>
    <recommendedName>
        <fullName evidence="4">DUF805 domain-containing protein</fullName>
    </recommendedName>
</protein>
<dbReference type="RefSeq" id="WP_012590245.1">
    <property type="nucleotide sequence ID" value="NC_011666.1"/>
</dbReference>
<dbReference type="EMBL" id="CP001280">
    <property type="protein sequence ID" value="ACK50175.1"/>
    <property type="molecule type" value="Genomic_DNA"/>
</dbReference>
<keyword evidence="1" id="KW-0472">Membrane</keyword>
<feature type="transmembrane region" description="Helical" evidence="1">
    <location>
        <begin position="67"/>
        <end position="88"/>
    </location>
</feature>
<dbReference type="eggNOG" id="ENOG5032R1Q">
    <property type="taxonomic scope" value="Bacteria"/>
</dbReference>
<keyword evidence="3" id="KW-1185">Reference proteome</keyword>
<keyword evidence="1" id="KW-1133">Transmembrane helix</keyword>
<evidence type="ECO:0000313" key="3">
    <source>
        <dbReference type="Proteomes" id="UP000002257"/>
    </source>
</evidence>
<feature type="transmembrane region" description="Helical" evidence="1">
    <location>
        <begin position="24"/>
        <end position="47"/>
    </location>
</feature>
<evidence type="ECO:0000256" key="1">
    <source>
        <dbReference type="SAM" id="Phobius"/>
    </source>
</evidence>
<name>B8EPH0_METSB</name>
<sequence length="167" mass="18779">MQKRLAEFLAQFGFRTDAGLVDAWTWRAGFGFLTVLLIILTTIWRLVEPYAYRELTPQSSLIDWRTLATFVYLLFYSLGVIFIGISLYNLSAKRLRARGLPTGLAGLVPLGVLFSGAAHWLQPRVSENLSHWYVVGVDALLVGAVVWTVLELGFREPRALTPVEPRV</sequence>
<evidence type="ECO:0008006" key="4">
    <source>
        <dbReference type="Google" id="ProtNLM"/>
    </source>
</evidence>
<dbReference type="OrthoDB" id="8444528at2"/>
<proteinExistence type="predicted"/>
<accession>B8EPH0</accession>
<dbReference type="HOGENOM" id="CLU_1592663_0_0_5"/>
<feature type="transmembrane region" description="Helical" evidence="1">
    <location>
        <begin position="132"/>
        <end position="150"/>
    </location>
</feature>